<dbReference type="HOGENOM" id="CLU_1713042_0_0_1"/>
<accession>A0A0D2BUI8</accession>
<sequence length="153" mass="17334">MSDQSIGAYKALCREIEVKKSIKAVAQDESGGLDKWATSDDEVWQSTVYYMSRPRSSDPEPGPSLLTEQLEAENQMLAKEVLLLRDQATNAQEEVDRKDRETEQLRQEIQKLTSTGDYFQSCLQRISQKVENASNLLESLNCELRCDISVILS</sequence>
<dbReference type="GeneID" id="27351741"/>
<keyword evidence="3" id="KW-1185">Reference proteome</keyword>
<evidence type="ECO:0000313" key="3">
    <source>
        <dbReference type="Proteomes" id="UP000054466"/>
    </source>
</evidence>
<dbReference type="Proteomes" id="UP000054466">
    <property type="component" value="Unassembled WGS sequence"/>
</dbReference>
<protein>
    <recommendedName>
        <fullName evidence="4">Autophagy-related protein 16 domain-containing protein</fullName>
    </recommendedName>
</protein>
<dbReference type="AlphaFoldDB" id="A0A0D2BUI8"/>
<evidence type="ECO:0000256" key="1">
    <source>
        <dbReference type="SAM" id="Coils"/>
    </source>
</evidence>
<evidence type="ECO:0000313" key="2">
    <source>
        <dbReference type="EMBL" id="KIW22055.1"/>
    </source>
</evidence>
<dbReference type="EMBL" id="KN847052">
    <property type="protein sequence ID" value="KIW22055.1"/>
    <property type="molecule type" value="Genomic_DNA"/>
</dbReference>
<evidence type="ECO:0008006" key="4">
    <source>
        <dbReference type="Google" id="ProtNLM"/>
    </source>
</evidence>
<name>A0A0D2BUI8_9EURO</name>
<feature type="coiled-coil region" evidence="1">
    <location>
        <begin position="67"/>
        <end position="143"/>
    </location>
</feature>
<proteinExistence type="predicted"/>
<dbReference type="VEuPathDB" id="FungiDB:PV07_12547"/>
<dbReference type="RefSeq" id="XP_016242271.1">
    <property type="nucleotide sequence ID" value="XM_016400082.1"/>
</dbReference>
<reference evidence="2 3" key="1">
    <citation type="submission" date="2015-01" db="EMBL/GenBank/DDBJ databases">
        <title>The Genome Sequence of Cladophialophora immunda CBS83496.</title>
        <authorList>
            <consortium name="The Broad Institute Genomics Platform"/>
            <person name="Cuomo C."/>
            <person name="de Hoog S."/>
            <person name="Gorbushina A."/>
            <person name="Stielow B."/>
            <person name="Teixiera M."/>
            <person name="Abouelleil A."/>
            <person name="Chapman S.B."/>
            <person name="Priest M."/>
            <person name="Young S.K."/>
            <person name="Wortman J."/>
            <person name="Nusbaum C."/>
            <person name="Birren B."/>
        </authorList>
    </citation>
    <scope>NUCLEOTIDE SEQUENCE [LARGE SCALE GENOMIC DNA]</scope>
    <source>
        <strain evidence="2 3">CBS 83496</strain>
    </source>
</reference>
<keyword evidence="1" id="KW-0175">Coiled coil</keyword>
<organism evidence="2 3">
    <name type="scientific">Cladophialophora immunda</name>
    <dbReference type="NCBI Taxonomy" id="569365"/>
    <lineage>
        <taxon>Eukaryota</taxon>
        <taxon>Fungi</taxon>
        <taxon>Dikarya</taxon>
        <taxon>Ascomycota</taxon>
        <taxon>Pezizomycotina</taxon>
        <taxon>Eurotiomycetes</taxon>
        <taxon>Chaetothyriomycetidae</taxon>
        <taxon>Chaetothyriales</taxon>
        <taxon>Herpotrichiellaceae</taxon>
        <taxon>Cladophialophora</taxon>
    </lineage>
</organism>
<gene>
    <name evidence="2" type="ORF">PV07_12547</name>
</gene>